<dbReference type="PANTHER" id="PTHR10165:SF35">
    <property type="entry name" value="RE23632P"/>
    <property type="match status" value="1"/>
</dbReference>
<sequence>DWLLVVLMVAVAFLLDLAPAFHRRFSLTDTTIQYPMSKKSTVPSSMLFVISVVVPVLVLAGIALSVRRCAYDLHQALLGLAIALSSTVLFIHVFKNFIGRPRPDFLDRCQPRAGATDPAMALSTISVCTQTNAKILADGMKSFPSGHSAYSFAGLGYLSFYLAGKLRVFDERGFVYKPLVALLPLVGAALVAISRLCDYRHHWEDVTIGSAIGLFLAYYAYRMFFPPLGHARSGFPFPP</sequence>
<keyword evidence="3 6" id="KW-0812">Transmembrane</keyword>
<dbReference type="EMBL" id="KZ990089">
    <property type="protein sequence ID" value="RKP24680.1"/>
    <property type="molecule type" value="Genomic_DNA"/>
</dbReference>
<dbReference type="GO" id="GO:0004601">
    <property type="term" value="F:peroxidase activity"/>
    <property type="evidence" value="ECO:0007669"/>
    <property type="project" value="UniProtKB-KW"/>
</dbReference>
<feature type="transmembrane region" description="Helical" evidence="6">
    <location>
        <begin position="175"/>
        <end position="194"/>
    </location>
</feature>
<dbReference type="GO" id="GO:0006644">
    <property type="term" value="P:phospholipid metabolic process"/>
    <property type="evidence" value="ECO:0007669"/>
    <property type="project" value="InterPro"/>
</dbReference>
<dbReference type="GO" id="GO:0008195">
    <property type="term" value="F:phosphatidate phosphatase activity"/>
    <property type="evidence" value="ECO:0007669"/>
    <property type="project" value="TreeGrafter"/>
</dbReference>
<feature type="transmembrane region" description="Helical" evidence="6">
    <location>
        <begin position="206"/>
        <end position="225"/>
    </location>
</feature>
<dbReference type="CDD" id="cd03390">
    <property type="entry name" value="PAP2_containing_1_like"/>
    <property type="match status" value="1"/>
</dbReference>
<feature type="non-terminal residue" evidence="9">
    <location>
        <position position="1"/>
    </location>
</feature>
<keyword evidence="4 6" id="KW-1133">Transmembrane helix</keyword>
<name>A0A4P9Z031_9FUNG</name>
<evidence type="ECO:0000256" key="6">
    <source>
        <dbReference type="SAM" id="Phobius"/>
    </source>
</evidence>
<dbReference type="GO" id="GO:0016020">
    <property type="term" value="C:membrane"/>
    <property type="evidence" value="ECO:0007669"/>
    <property type="project" value="UniProtKB-SubCell"/>
</dbReference>
<feature type="transmembrane region" description="Helical" evidence="6">
    <location>
        <begin position="76"/>
        <end position="94"/>
    </location>
</feature>
<evidence type="ECO:0000256" key="5">
    <source>
        <dbReference type="ARBA" id="ARBA00023136"/>
    </source>
</evidence>
<feature type="signal peptide" evidence="7">
    <location>
        <begin position="1"/>
        <end position="20"/>
    </location>
</feature>
<comment type="similarity">
    <text evidence="2">Belongs to the PA-phosphatase related phosphoesterase family.</text>
</comment>
<evidence type="ECO:0000256" key="7">
    <source>
        <dbReference type="SAM" id="SignalP"/>
    </source>
</evidence>
<feature type="transmembrane region" description="Helical" evidence="6">
    <location>
        <begin position="147"/>
        <end position="163"/>
    </location>
</feature>
<organism evidence="9 10">
    <name type="scientific">Syncephalis pseudoplumigaleata</name>
    <dbReference type="NCBI Taxonomy" id="1712513"/>
    <lineage>
        <taxon>Eukaryota</taxon>
        <taxon>Fungi</taxon>
        <taxon>Fungi incertae sedis</taxon>
        <taxon>Zoopagomycota</taxon>
        <taxon>Zoopagomycotina</taxon>
        <taxon>Zoopagomycetes</taxon>
        <taxon>Zoopagales</taxon>
        <taxon>Piptocephalidaceae</taxon>
        <taxon>Syncephalis</taxon>
    </lineage>
</organism>
<dbReference type="SUPFAM" id="SSF48317">
    <property type="entry name" value="Acid phosphatase/Vanadium-dependent haloperoxidase"/>
    <property type="match status" value="1"/>
</dbReference>
<comment type="subcellular location">
    <subcellularLocation>
        <location evidence="1">Membrane</location>
        <topology evidence="1">Multi-pass membrane protein</topology>
    </subcellularLocation>
</comment>
<dbReference type="Pfam" id="PF01569">
    <property type="entry name" value="PAP2"/>
    <property type="match status" value="1"/>
</dbReference>
<feature type="domain" description="Phosphatidic acid phosphatase type 2/haloperoxidase" evidence="8">
    <location>
        <begin position="77"/>
        <end position="221"/>
    </location>
</feature>
<accession>A0A4P9Z031</accession>
<feature type="transmembrane region" description="Helical" evidence="6">
    <location>
        <begin position="44"/>
        <end position="64"/>
    </location>
</feature>
<evidence type="ECO:0000313" key="9">
    <source>
        <dbReference type="EMBL" id="RKP24680.1"/>
    </source>
</evidence>
<dbReference type="InterPro" id="IPR000326">
    <property type="entry name" value="PAP2/HPO"/>
</dbReference>
<keyword evidence="10" id="KW-1185">Reference proteome</keyword>
<dbReference type="InterPro" id="IPR036938">
    <property type="entry name" value="PAP2/HPO_sf"/>
</dbReference>
<evidence type="ECO:0000256" key="1">
    <source>
        <dbReference type="ARBA" id="ARBA00004141"/>
    </source>
</evidence>
<reference evidence="10" key="1">
    <citation type="journal article" date="2018" name="Nat. Microbiol.">
        <title>Leveraging single-cell genomics to expand the fungal tree of life.</title>
        <authorList>
            <person name="Ahrendt S.R."/>
            <person name="Quandt C.A."/>
            <person name="Ciobanu D."/>
            <person name="Clum A."/>
            <person name="Salamov A."/>
            <person name="Andreopoulos B."/>
            <person name="Cheng J.F."/>
            <person name="Woyke T."/>
            <person name="Pelin A."/>
            <person name="Henrissat B."/>
            <person name="Reynolds N.K."/>
            <person name="Benny G.L."/>
            <person name="Smith M.E."/>
            <person name="James T.Y."/>
            <person name="Grigoriev I.V."/>
        </authorList>
    </citation>
    <scope>NUCLEOTIDE SEQUENCE [LARGE SCALE GENOMIC DNA]</scope>
    <source>
        <strain evidence="10">Benny S71-1</strain>
    </source>
</reference>
<dbReference type="InterPro" id="IPR043216">
    <property type="entry name" value="PAP-like"/>
</dbReference>
<proteinExistence type="inferred from homology"/>
<dbReference type="SMART" id="SM00014">
    <property type="entry name" value="acidPPc"/>
    <property type="match status" value="1"/>
</dbReference>
<keyword evidence="9" id="KW-0575">Peroxidase</keyword>
<evidence type="ECO:0000256" key="4">
    <source>
        <dbReference type="ARBA" id="ARBA00022989"/>
    </source>
</evidence>
<evidence type="ECO:0000259" key="8">
    <source>
        <dbReference type="SMART" id="SM00014"/>
    </source>
</evidence>
<dbReference type="Gene3D" id="1.20.144.10">
    <property type="entry name" value="Phosphatidic acid phosphatase type 2/haloperoxidase"/>
    <property type="match status" value="1"/>
</dbReference>
<feature type="chain" id="PRO_5020251484" evidence="7">
    <location>
        <begin position="21"/>
        <end position="239"/>
    </location>
</feature>
<dbReference type="GO" id="GO:0046839">
    <property type="term" value="P:phospholipid dephosphorylation"/>
    <property type="evidence" value="ECO:0007669"/>
    <property type="project" value="TreeGrafter"/>
</dbReference>
<dbReference type="AlphaFoldDB" id="A0A4P9Z031"/>
<dbReference type="OrthoDB" id="8907274at2759"/>
<dbReference type="Proteomes" id="UP000278143">
    <property type="component" value="Unassembled WGS sequence"/>
</dbReference>
<feature type="non-terminal residue" evidence="9">
    <location>
        <position position="239"/>
    </location>
</feature>
<evidence type="ECO:0000313" key="10">
    <source>
        <dbReference type="Proteomes" id="UP000278143"/>
    </source>
</evidence>
<gene>
    <name evidence="9" type="ORF">SYNPS1DRAFT_3488</name>
</gene>
<keyword evidence="7" id="KW-0732">Signal</keyword>
<evidence type="ECO:0000256" key="3">
    <source>
        <dbReference type="ARBA" id="ARBA00022692"/>
    </source>
</evidence>
<keyword evidence="5 6" id="KW-0472">Membrane</keyword>
<dbReference type="PANTHER" id="PTHR10165">
    <property type="entry name" value="LIPID PHOSPHATE PHOSPHATASE"/>
    <property type="match status" value="1"/>
</dbReference>
<evidence type="ECO:0000256" key="2">
    <source>
        <dbReference type="ARBA" id="ARBA00008816"/>
    </source>
</evidence>
<protein>
    <submittedName>
        <fullName evidence="9">Phosphatidic acid phosphatase type 2/haloperoxidase</fullName>
    </submittedName>
</protein>
<keyword evidence="9" id="KW-0560">Oxidoreductase</keyword>